<feature type="region of interest" description="Disordered" evidence="1">
    <location>
        <begin position="143"/>
        <end position="164"/>
    </location>
</feature>
<comment type="caution">
    <text evidence="2">The sequence shown here is derived from an EMBL/GenBank/DDBJ whole genome shotgun (WGS) entry which is preliminary data.</text>
</comment>
<dbReference type="Proteomes" id="UP000593564">
    <property type="component" value="Unassembled WGS sequence"/>
</dbReference>
<feature type="compositionally biased region" description="Basic and acidic residues" evidence="1">
    <location>
        <begin position="143"/>
        <end position="154"/>
    </location>
</feature>
<dbReference type="EMBL" id="JACBKZ010000014">
    <property type="protein sequence ID" value="KAF5934060.1"/>
    <property type="molecule type" value="Genomic_DNA"/>
</dbReference>
<proteinExistence type="predicted"/>
<accession>A0A7J7G042</accession>
<sequence length="164" mass="18931">MSPARALKLLMEKGHLKPLDPQPLPDPLPPKHDPTQYCIFHQQHNHPIDLCYRLRHEIQDLIDNKVIAPPSKPNVTTNPLPTHKQGLNDLAEREEDQAELEEDLDNLYFFEEEDTCSVQLGWWDPSQPETSIRWLSEEELDVEKHMEETGKSGKVEAAPLTEKE</sequence>
<organism evidence="2 3">
    <name type="scientific">Camellia sinensis</name>
    <name type="common">Tea plant</name>
    <name type="synonym">Thea sinensis</name>
    <dbReference type="NCBI Taxonomy" id="4442"/>
    <lineage>
        <taxon>Eukaryota</taxon>
        <taxon>Viridiplantae</taxon>
        <taxon>Streptophyta</taxon>
        <taxon>Embryophyta</taxon>
        <taxon>Tracheophyta</taxon>
        <taxon>Spermatophyta</taxon>
        <taxon>Magnoliopsida</taxon>
        <taxon>eudicotyledons</taxon>
        <taxon>Gunneridae</taxon>
        <taxon>Pentapetalae</taxon>
        <taxon>asterids</taxon>
        <taxon>Ericales</taxon>
        <taxon>Theaceae</taxon>
        <taxon>Camellia</taxon>
    </lineage>
</organism>
<name>A0A7J7G042_CAMSI</name>
<reference evidence="2 3" key="2">
    <citation type="submission" date="2020-07" db="EMBL/GenBank/DDBJ databases">
        <title>Genome assembly of wild tea tree DASZ reveals pedigree and selection history of tea varieties.</title>
        <authorList>
            <person name="Zhang W."/>
        </authorList>
    </citation>
    <scope>NUCLEOTIDE SEQUENCE [LARGE SCALE GENOMIC DNA]</scope>
    <source>
        <strain evidence="3">cv. G240</strain>
        <tissue evidence="2">Leaf</tissue>
    </source>
</reference>
<evidence type="ECO:0000313" key="2">
    <source>
        <dbReference type="EMBL" id="KAF5934060.1"/>
    </source>
</evidence>
<reference evidence="3" key="1">
    <citation type="journal article" date="2020" name="Nat. Commun.">
        <title>Genome assembly of wild tea tree DASZ reveals pedigree and selection history of tea varieties.</title>
        <authorList>
            <person name="Zhang W."/>
            <person name="Zhang Y."/>
            <person name="Qiu H."/>
            <person name="Guo Y."/>
            <person name="Wan H."/>
            <person name="Zhang X."/>
            <person name="Scossa F."/>
            <person name="Alseekh S."/>
            <person name="Zhang Q."/>
            <person name="Wang P."/>
            <person name="Xu L."/>
            <person name="Schmidt M.H."/>
            <person name="Jia X."/>
            <person name="Li D."/>
            <person name="Zhu A."/>
            <person name="Guo F."/>
            <person name="Chen W."/>
            <person name="Ni D."/>
            <person name="Usadel B."/>
            <person name="Fernie A.R."/>
            <person name="Wen W."/>
        </authorList>
    </citation>
    <scope>NUCLEOTIDE SEQUENCE [LARGE SCALE GENOMIC DNA]</scope>
    <source>
        <strain evidence="3">cv. G240</strain>
    </source>
</reference>
<dbReference type="AlphaFoldDB" id="A0A7J7G042"/>
<keyword evidence="3" id="KW-1185">Reference proteome</keyword>
<protein>
    <submittedName>
        <fullName evidence="2">Uncharacterized protein</fullName>
    </submittedName>
</protein>
<gene>
    <name evidence="2" type="ORF">HYC85_030231</name>
</gene>
<evidence type="ECO:0000313" key="3">
    <source>
        <dbReference type="Proteomes" id="UP000593564"/>
    </source>
</evidence>
<evidence type="ECO:0000256" key="1">
    <source>
        <dbReference type="SAM" id="MobiDB-lite"/>
    </source>
</evidence>